<protein>
    <submittedName>
        <fullName evidence="10">MFS transporter</fullName>
    </submittedName>
</protein>
<evidence type="ECO:0000256" key="5">
    <source>
        <dbReference type="ARBA" id="ARBA00022989"/>
    </source>
</evidence>
<gene>
    <name evidence="10" type="ORF">g5138</name>
</gene>
<evidence type="ECO:0000259" key="9">
    <source>
        <dbReference type="PROSITE" id="PS50850"/>
    </source>
</evidence>
<feature type="transmembrane region" description="Helical" evidence="8">
    <location>
        <begin position="122"/>
        <end position="143"/>
    </location>
</feature>
<evidence type="ECO:0000256" key="7">
    <source>
        <dbReference type="RuleBase" id="RU003346"/>
    </source>
</evidence>
<dbReference type="GO" id="GO:0005351">
    <property type="term" value="F:carbohydrate:proton symporter activity"/>
    <property type="evidence" value="ECO:0007669"/>
    <property type="project" value="TreeGrafter"/>
</dbReference>
<dbReference type="Gene3D" id="1.20.1250.20">
    <property type="entry name" value="MFS general substrate transporter like domains"/>
    <property type="match status" value="1"/>
</dbReference>
<dbReference type="InterPro" id="IPR050360">
    <property type="entry name" value="MFS_Sugar_Transporters"/>
</dbReference>
<feature type="transmembrane region" description="Helical" evidence="8">
    <location>
        <begin position="312"/>
        <end position="334"/>
    </location>
</feature>
<feature type="transmembrane region" description="Helical" evidence="8">
    <location>
        <begin position="155"/>
        <end position="174"/>
    </location>
</feature>
<dbReference type="FunFam" id="1.20.1250.20:FF:000134">
    <property type="entry name" value="MFS sugar transporter protein"/>
    <property type="match status" value="1"/>
</dbReference>
<feature type="transmembrane region" description="Helical" evidence="8">
    <location>
        <begin position="66"/>
        <end position="89"/>
    </location>
</feature>
<keyword evidence="6 8" id="KW-0472">Membrane</keyword>
<dbReference type="PANTHER" id="PTHR48022:SF72">
    <property type="entry name" value="MAJOR FACILITATOR SUPERFAMILY (MFS) PROFILE DOMAIN-CONTAINING PROTEIN-RELATED"/>
    <property type="match status" value="1"/>
</dbReference>
<dbReference type="NCBIfam" id="TIGR00879">
    <property type="entry name" value="SP"/>
    <property type="match status" value="1"/>
</dbReference>
<feature type="transmembrane region" description="Helical" evidence="8">
    <location>
        <begin position="194"/>
        <end position="215"/>
    </location>
</feature>
<reference evidence="10" key="1">
    <citation type="journal article" date="2019" name="Front. Microbiol.">
        <title>An Overview of Genes From Cyberlindnera americana, a Symbiont Yeast Isolated From the Gut of the Bark Beetle Dendroctonus rhizophagus (Curculionidae: Scolytinae), Involved in the Detoxification Process Using Genome and Transcriptome Data.</title>
        <authorList>
            <person name="Soto-Robles L.V."/>
            <person name="Torres-Banda V."/>
            <person name="Rivera-Orduna F.N."/>
            <person name="Curiel-Quesada E."/>
            <person name="Hidalgo-Lara M.E."/>
            <person name="Zuniga G."/>
        </authorList>
    </citation>
    <scope>NUCLEOTIDE SEQUENCE</scope>
    <source>
        <strain evidence="10">ChDrAdgY46</strain>
    </source>
</reference>
<feature type="transmembrane region" description="Helical" evidence="8">
    <location>
        <begin position="24"/>
        <end position="46"/>
    </location>
</feature>
<keyword evidence="5 8" id="KW-1133">Transmembrane helix</keyword>
<dbReference type="AlphaFoldDB" id="A0A5P8N8N9"/>
<feature type="domain" description="Major facilitator superfamily (MFS) profile" evidence="9">
    <location>
        <begin position="28"/>
        <end position="466"/>
    </location>
</feature>
<dbReference type="InterPro" id="IPR005828">
    <property type="entry name" value="MFS_sugar_transport-like"/>
</dbReference>
<evidence type="ECO:0000256" key="3">
    <source>
        <dbReference type="ARBA" id="ARBA00022448"/>
    </source>
</evidence>
<dbReference type="Pfam" id="PF00083">
    <property type="entry name" value="Sugar_tr"/>
    <property type="match status" value="1"/>
</dbReference>
<dbReference type="InterPro" id="IPR036259">
    <property type="entry name" value="MFS_trans_sf"/>
</dbReference>
<dbReference type="InterPro" id="IPR020846">
    <property type="entry name" value="MFS_dom"/>
</dbReference>
<dbReference type="EMBL" id="MK890663">
    <property type="protein sequence ID" value="QFR37168.1"/>
    <property type="molecule type" value="Genomic_DNA"/>
</dbReference>
<evidence type="ECO:0000256" key="1">
    <source>
        <dbReference type="ARBA" id="ARBA00004141"/>
    </source>
</evidence>
<keyword evidence="4 8" id="KW-0812">Transmembrane</keyword>
<dbReference type="PANTHER" id="PTHR48022">
    <property type="entry name" value="PLASTIDIC GLUCOSE TRANSPORTER 4"/>
    <property type="match status" value="1"/>
</dbReference>
<evidence type="ECO:0000256" key="8">
    <source>
        <dbReference type="SAM" id="Phobius"/>
    </source>
</evidence>
<feature type="transmembrane region" description="Helical" evidence="8">
    <location>
        <begin position="444"/>
        <end position="461"/>
    </location>
</feature>
<evidence type="ECO:0000256" key="2">
    <source>
        <dbReference type="ARBA" id="ARBA00010992"/>
    </source>
</evidence>
<evidence type="ECO:0000256" key="4">
    <source>
        <dbReference type="ARBA" id="ARBA00022692"/>
    </source>
</evidence>
<evidence type="ECO:0000256" key="6">
    <source>
        <dbReference type="ARBA" id="ARBA00023136"/>
    </source>
</evidence>
<feature type="transmembrane region" description="Helical" evidence="8">
    <location>
        <begin position="376"/>
        <end position="401"/>
    </location>
</feature>
<organism evidence="10">
    <name type="scientific">Cyberlindnera americana</name>
    <dbReference type="NCBI Taxonomy" id="36016"/>
    <lineage>
        <taxon>Eukaryota</taxon>
        <taxon>Fungi</taxon>
        <taxon>Dikarya</taxon>
        <taxon>Ascomycota</taxon>
        <taxon>Saccharomycotina</taxon>
        <taxon>Saccharomycetes</taxon>
        <taxon>Phaffomycetales</taxon>
        <taxon>Phaffomycetaceae</taxon>
        <taxon>Cyberlindnera</taxon>
    </lineage>
</organism>
<dbReference type="SUPFAM" id="SSF103473">
    <property type="entry name" value="MFS general substrate transporter"/>
    <property type="match status" value="1"/>
</dbReference>
<dbReference type="PROSITE" id="PS50850">
    <property type="entry name" value="MFS"/>
    <property type="match status" value="1"/>
</dbReference>
<feature type="transmembrane region" description="Helical" evidence="8">
    <location>
        <begin position="96"/>
        <end position="116"/>
    </location>
</feature>
<dbReference type="PRINTS" id="PR00171">
    <property type="entry name" value="SUGRTRNSPORT"/>
</dbReference>
<accession>A0A5P8N8N9</accession>
<dbReference type="InterPro" id="IPR005829">
    <property type="entry name" value="Sugar_transporter_CS"/>
</dbReference>
<dbReference type="InterPro" id="IPR003663">
    <property type="entry name" value="Sugar/inositol_transpt"/>
</dbReference>
<comment type="similarity">
    <text evidence="2 7">Belongs to the major facilitator superfamily. Sugar transporter (TC 2.A.1.1) family.</text>
</comment>
<proteinExistence type="inferred from homology"/>
<evidence type="ECO:0000313" key="10">
    <source>
        <dbReference type="EMBL" id="QFR37168.1"/>
    </source>
</evidence>
<sequence>MGFLELFHYYIGDGRSFWKPGKQISYAITFTCELAFILFGIEQGVMGNLTNGEEFLDTFGHPTGSFLGIIVSIYTLGCFFGCILNFFIGDIFGRRLNIIFAMLLILVGVALQTSAYSVPHLMIGRFVSGLGTGLETSTVPMYQSENCDKAVRGRLVCSEALFVGIGLVYAYWMTYGLSFTSGDIKWRLPIATQMIFALAVLLLCVTICESPRYLYKIGKRDEAKRNLAYVFGKEDNDEMISAMYGEIEQSMLLEELEGHKWSKMFKSDAIKTRQRLVLAYMAQFSQQLSGINLINYYITTVLIQNVGLESNLAMILGGCCVICFTIGSLVPSFYSDRLGRRIPSAIGHLGCGICMMFVAILLSFQDDKRKSKSTGAASVAFFFMFQLIFGATVNCIPWVLVPELLPLQARAKGTAIGISANWLWNFFVVEITPTIISNIKYRSYILFAVTNVSFSFMYYLFYPEVKGLSLEAVDTLFMKEGQILMGFVEAQKYAEITHQDNENLLEYKATEQFIERSSDQSTQDDQIIK</sequence>
<dbReference type="GO" id="GO:0016020">
    <property type="term" value="C:membrane"/>
    <property type="evidence" value="ECO:0007669"/>
    <property type="project" value="UniProtKB-SubCell"/>
</dbReference>
<feature type="transmembrane region" description="Helical" evidence="8">
    <location>
        <begin position="346"/>
        <end position="364"/>
    </location>
</feature>
<keyword evidence="3 7" id="KW-0813">Transport</keyword>
<name>A0A5P8N8N9_9ASCO</name>
<dbReference type="PROSITE" id="PS00217">
    <property type="entry name" value="SUGAR_TRANSPORT_2"/>
    <property type="match status" value="1"/>
</dbReference>
<comment type="subcellular location">
    <subcellularLocation>
        <location evidence="1">Membrane</location>
        <topology evidence="1">Multi-pass membrane protein</topology>
    </subcellularLocation>
</comment>